<name>A0A9P3UW06_LYOSH</name>
<proteinExistence type="inferred from homology"/>
<dbReference type="EMBL" id="BRPK01000017">
    <property type="protein sequence ID" value="GLB44651.1"/>
    <property type="molecule type" value="Genomic_DNA"/>
</dbReference>
<comment type="similarity">
    <text evidence="1">Belongs to the BolA/IbaG family.</text>
</comment>
<dbReference type="PIRSF" id="PIRSF003113">
    <property type="entry name" value="BolA"/>
    <property type="match status" value="1"/>
</dbReference>
<evidence type="ECO:0000256" key="1">
    <source>
        <dbReference type="RuleBase" id="RU003860"/>
    </source>
</evidence>
<dbReference type="Gene3D" id="3.30.300.90">
    <property type="entry name" value="BolA-like"/>
    <property type="match status" value="1"/>
</dbReference>
<dbReference type="AlphaFoldDB" id="A0A9P3UW06"/>
<accession>A0A9P3UW06</accession>
<dbReference type="GO" id="GO:0051604">
    <property type="term" value="P:protein maturation"/>
    <property type="evidence" value="ECO:0007669"/>
    <property type="project" value="InterPro"/>
</dbReference>
<dbReference type="GO" id="GO:0006879">
    <property type="term" value="P:intracellular iron ion homeostasis"/>
    <property type="evidence" value="ECO:0007669"/>
    <property type="project" value="InterPro"/>
</dbReference>
<dbReference type="OrthoDB" id="4983at2759"/>
<dbReference type="SUPFAM" id="SSF82657">
    <property type="entry name" value="BolA-like"/>
    <property type="match status" value="1"/>
</dbReference>
<dbReference type="Proteomes" id="UP001063166">
    <property type="component" value="Unassembled WGS sequence"/>
</dbReference>
<dbReference type="PANTHER" id="PTHR12735">
    <property type="entry name" value="BOLA-LIKE PROTEIN-RELATED"/>
    <property type="match status" value="1"/>
</dbReference>
<protein>
    <submittedName>
        <fullName evidence="2">BolA IbaG family protein</fullName>
    </submittedName>
</protein>
<dbReference type="InterPro" id="IPR045115">
    <property type="entry name" value="BOL2"/>
</dbReference>
<keyword evidence="3" id="KW-1185">Reference proteome</keyword>
<dbReference type="PANTHER" id="PTHR12735:SF27">
    <property type="entry name" value="BOLA-LIKE PROTEIN 2"/>
    <property type="match status" value="1"/>
</dbReference>
<dbReference type="GO" id="GO:0051537">
    <property type="term" value="F:2 iron, 2 sulfur cluster binding"/>
    <property type="evidence" value="ECO:0007669"/>
    <property type="project" value="InterPro"/>
</dbReference>
<gene>
    <name evidence="2" type="ORF">LshimejAT787_1702780</name>
</gene>
<evidence type="ECO:0000313" key="3">
    <source>
        <dbReference type="Proteomes" id="UP001063166"/>
    </source>
</evidence>
<dbReference type="GO" id="GO:0005829">
    <property type="term" value="C:cytosol"/>
    <property type="evidence" value="ECO:0007669"/>
    <property type="project" value="TreeGrafter"/>
</dbReference>
<dbReference type="InterPro" id="IPR002634">
    <property type="entry name" value="BolA"/>
</dbReference>
<dbReference type="Pfam" id="PF01722">
    <property type="entry name" value="BolA"/>
    <property type="match status" value="1"/>
</dbReference>
<evidence type="ECO:0000313" key="2">
    <source>
        <dbReference type="EMBL" id="GLB44651.1"/>
    </source>
</evidence>
<dbReference type="GO" id="GO:0005634">
    <property type="term" value="C:nucleus"/>
    <property type="evidence" value="ECO:0007669"/>
    <property type="project" value="TreeGrafter"/>
</dbReference>
<reference evidence="2" key="1">
    <citation type="submission" date="2022-07" db="EMBL/GenBank/DDBJ databases">
        <title>The genome of Lyophyllum shimeji provides insight into the initial evolution of ectomycorrhizal fungal genome.</title>
        <authorList>
            <person name="Kobayashi Y."/>
            <person name="Shibata T."/>
            <person name="Hirakawa H."/>
            <person name="Shigenobu S."/>
            <person name="Nishiyama T."/>
            <person name="Yamada A."/>
            <person name="Hasebe M."/>
            <person name="Kawaguchi M."/>
        </authorList>
    </citation>
    <scope>NUCLEOTIDE SEQUENCE</scope>
    <source>
        <strain evidence="2">AT787</strain>
    </source>
</reference>
<comment type="caution">
    <text evidence="2">The sequence shown here is derived from an EMBL/GenBank/DDBJ whole genome shotgun (WGS) entry which is preliminary data.</text>
</comment>
<organism evidence="2 3">
    <name type="scientific">Lyophyllum shimeji</name>
    <name type="common">Hon-shimeji</name>
    <name type="synonym">Tricholoma shimeji</name>
    <dbReference type="NCBI Taxonomy" id="47721"/>
    <lineage>
        <taxon>Eukaryota</taxon>
        <taxon>Fungi</taxon>
        <taxon>Dikarya</taxon>
        <taxon>Basidiomycota</taxon>
        <taxon>Agaricomycotina</taxon>
        <taxon>Agaricomycetes</taxon>
        <taxon>Agaricomycetidae</taxon>
        <taxon>Agaricales</taxon>
        <taxon>Tricholomatineae</taxon>
        <taxon>Lyophyllaceae</taxon>
        <taxon>Lyophyllum</taxon>
    </lineage>
</organism>
<sequence length="87" mass="9701">MPLSIDDLERAIRNACPVTHLEITDQSSGCGESYAIVLVSEAFEGLSTLKRHRMVNDLLKAEIAQMHAFSQKTFTPAQYQAYLAKET</sequence>
<dbReference type="InterPro" id="IPR036065">
    <property type="entry name" value="BolA-like_sf"/>
</dbReference>